<dbReference type="Proteomes" id="UP001213623">
    <property type="component" value="Chromosome 3"/>
</dbReference>
<evidence type="ECO:0000313" key="2">
    <source>
        <dbReference type="EMBL" id="WFD27002.1"/>
    </source>
</evidence>
<dbReference type="GO" id="GO:0006888">
    <property type="term" value="P:endoplasmic reticulum to Golgi vesicle-mediated transport"/>
    <property type="evidence" value="ECO:0007669"/>
    <property type="project" value="InterPro"/>
</dbReference>
<dbReference type="EMBL" id="CP119894">
    <property type="protein sequence ID" value="WFD27002.1"/>
    <property type="molecule type" value="Genomic_DNA"/>
</dbReference>
<dbReference type="PANTHER" id="PTHR13520">
    <property type="entry name" value="RAD50-INTERACTING PROTEIN 1 RINT-1"/>
    <property type="match status" value="1"/>
</dbReference>
<dbReference type="Gene3D" id="1.20.58.670">
    <property type="entry name" value="Dsl1p vesicle tethering complex, Tip20p subunit, domain D"/>
    <property type="match status" value="1"/>
</dbReference>
<name>A0AAF0ERN6_9BASI</name>
<dbReference type="AlphaFoldDB" id="A0AAF0ERN6"/>
<dbReference type="GO" id="GO:0060628">
    <property type="term" value="P:regulation of ER to Golgi vesicle-mediated transport"/>
    <property type="evidence" value="ECO:0007669"/>
    <property type="project" value="TreeGrafter"/>
</dbReference>
<proteinExistence type="predicted"/>
<gene>
    <name evidence="2" type="ORF">MNAN1_001994</name>
</gene>
<evidence type="ECO:0000313" key="3">
    <source>
        <dbReference type="Proteomes" id="UP001213623"/>
    </source>
</evidence>
<dbReference type="InterPro" id="IPR007528">
    <property type="entry name" value="RINT1_Tip20"/>
</dbReference>
<dbReference type="PANTHER" id="PTHR13520:SF0">
    <property type="entry name" value="RAD50-INTERACTING PROTEIN 1"/>
    <property type="match status" value="1"/>
</dbReference>
<sequence length="885" mass="97775">MLGLEGRPRYTTNELQQDAGRLREYLKPPSTSQAQRLAAADADLRLVSLLSGRLDGDRLSALETAIQAENSDTISEIQRCEVQIRDSIADTLERHGIVLDNDDVGEALERLVAQVPQPVPKPPARSDPAPDTDSLADWRAARACTQLLADAEAAQADMDKAPNDPRTAMTALRRLACLVDEAPLRAPASGTMLARTVSCLTDMRDTLLEKLESQYKAQLRTVLHQHAWPPPECQNPDKANGGDSSDAYALLGRPDLERAWADLVEWQLTAASLGLRPLPTCIHTPPMVSGIDERKATPAAPGSDAYIPLLPVEVLMEPILLRFRYHFDGTRPTNRLDKPEWFLTHILALIRMNAYLFEPAPDAWTRGGDVAELTRRRRGATDDAPMQQRHMAVDAPSELLHTLLYPVRMKVLASMPRLLNERAFLAHMILQLITFDSELRDAYAPAVLAHGGMGACRLAEEVLGNDAWFQAWLDGERSFTESKFESVMEGPDAWSLVQADTMEGEEELVGDMATSDAATTTRCACTLMNVLAGVTERYQPLHLLEQKCAFVLQVQRPLLDQLRTRLTRHLDAFENMSTAFARTLPGEIASLSAGPGNDMVRGVNGVTRVAKALLSAEYVKQQLEEWSESSFFLHMAHELQQLDPHSPLYRLMSPKSTADKLDAESLTSLLHRGLQRGASAAASLRPLSSAAVSASTEAFSATETSADEFGVWDQYIDQFGQVSSRSARALEKLTVAEVLEAMRPYILRAWDRDPEVTDEESEATSSIPSPELVPALAKLTSLLRHIVQILSPSLLLPVYRHIAASLSKAVVDRIVMPHARITQRFTAAQAERFRQDVEQGWLHVVRELGDHPKIAARQRSGMPTGLGRNPEAAWRLLVEAIQQLS</sequence>
<dbReference type="Pfam" id="PF04437">
    <property type="entry name" value="RINT1_TIP1"/>
    <property type="match status" value="1"/>
</dbReference>
<keyword evidence="3" id="KW-1185">Reference proteome</keyword>
<protein>
    <recommendedName>
        <fullName evidence="4">TIP-1 family-domain-containing protein</fullName>
    </recommendedName>
</protein>
<dbReference type="GO" id="GO:0070939">
    <property type="term" value="C:Dsl1/NZR complex"/>
    <property type="evidence" value="ECO:0007669"/>
    <property type="project" value="InterPro"/>
</dbReference>
<feature type="region of interest" description="Disordered" evidence="1">
    <location>
        <begin position="227"/>
        <end position="246"/>
    </location>
</feature>
<dbReference type="PROSITE" id="PS51386">
    <property type="entry name" value="RINT1_TIP20"/>
    <property type="match status" value="1"/>
</dbReference>
<organism evidence="2 3">
    <name type="scientific">Malassezia nana</name>
    <dbReference type="NCBI Taxonomy" id="180528"/>
    <lineage>
        <taxon>Eukaryota</taxon>
        <taxon>Fungi</taxon>
        <taxon>Dikarya</taxon>
        <taxon>Basidiomycota</taxon>
        <taxon>Ustilaginomycotina</taxon>
        <taxon>Malasseziomycetes</taxon>
        <taxon>Malasseziales</taxon>
        <taxon>Malasseziaceae</taxon>
        <taxon>Malassezia</taxon>
    </lineage>
</organism>
<dbReference type="InterPro" id="IPR042044">
    <property type="entry name" value="EXOC6PINT-1/Sec15/Tip20_C_dom2"/>
</dbReference>
<reference evidence="2" key="1">
    <citation type="submission" date="2023-03" db="EMBL/GenBank/DDBJ databases">
        <title>Mating type loci evolution in Malassezia.</title>
        <authorList>
            <person name="Coelho M.A."/>
        </authorList>
    </citation>
    <scope>NUCLEOTIDE SEQUENCE</scope>
    <source>
        <strain evidence="2">CBS 9557</strain>
    </source>
</reference>
<dbReference type="GO" id="GO:0006890">
    <property type="term" value="P:retrograde vesicle-mediated transport, Golgi to endoplasmic reticulum"/>
    <property type="evidence" value="ECO:0007669"/>
    <property type="project" value="InterPro"/>
</dbReference>
<evidence type="ECO:0008006" key="4">
    <source>
        <dbReference type="Google" id="ProtNLM"/>
    </source>
</evidence>
<accession>A0AAF0ERN6</accession>
<evidence type="ECO:0000256" key="1">
    <source>
        <dbReference type="SAM" id="MobiDB-lite"/>
    </source>
</evidence>